<evidence type="ECO:0000313" key="1">
    <source>
        <dbReference type="EMBL" id="SMF47825.1"/>
    </source>
</evidence>
<dbReference type="EMBL" id="FXAF01000006">
    <property type="protein sequence ID" value="SMF47825.1"/>
    <property type="molecule type" value="Genomic_DNA"/>
</dbReference>
<evidence type="ECO:0000313" key="2">
    <source>
        <dbReference type="Proteomes" id="UP000192903"/>
    </source>
</evidence>
<organism evidence="1 2">
    <name type="scientific">Xaviernesmea oryzae</name>
    <dbReference type="NCBI Taxonomy" id="464029"/>
    <lineage>
        <taxon>Bacteria</taxon>
        <taxon>Pseudomonadati</taxon>
        <taxon>Pseudomonadota</taxon>
        <taxon>Alphaproteobacteria</taxon>
        <taxon>Hyphomicrobiales</taxon>
        <taxon>Rhizobiaceae</taxon>
        <taxon>Rhizobium/Agrobacterium group</taxon>
        <taxon>Xaviernesmea</taxon>
    </lineage>
</organism>
<name>A0A1X7F8U9_9HYPH</name>
<gene>
    <name evidence="1" type="ORF">SAMN02982989_2476</name>
</gene>
<dbReference type="AlphaFoldDB" id="A0A1X7F8U9"/>
<proteinExistence type="predicted"/>
<dbReference type="Proteomes" id="UP000192903">
    <property type="component" value="Unassembled WGS sequence"/>
</dbReference>
<dbReference type="STRING" id="464029.SAMN02982989_2476"/>
<keyword evidence="2" id="KW-1185">Reference proteome</keyword>
<sequence length="86" mass="9895">METSQDRTIVPADYPELKQLVWSRDPLRPIPAGEALAIYERNWRFVDEERLTKREADLIRDLAAEFGRGVLLKSSSGLSRLPKSIR</sequence>
<reference evidence="2" key="1">
    <citation type="submission" date="2017-04" db="EMBL/GenBank/DDBJ databases">
        <authorList>
            <person name="Varghese N."/>
            <person name="Submissions S."/>
        </authorList>
    </citation>
    <scope>NUCLEOTIDE SEQUENCE [LARGE SCALE GENOMIC DNA]</scope>
    <source>
        <strain evidence="2">B4P</strain>
    </source>
</reference>
<accession>A0A1X7F8U9</accession>
<dbReference type="RefSeq" id="WP_085423401.1">
    <property type="nucleotide sequence ID" value="NZ_FXAF01000006.1"/>
</dbReference>
<dbReference type="OrthoDB" id="6168669at2"/>
<protein>
    <submittedName>
        <fullName evidence="1">Uncharacterized protein</fullName>
    </submittedName>
</protein>